<proteinExistence type="predicted"/>
<sequence length="51" mass="5858">IDEKCDIYYIEENGENISQIKDGNEDLKTAKENAVCLLKTEKIKNNLKLKS</sequence>
<evidence type="ECO:0000313" key="1">
    <source>
        <dbReference type="EMBL" id="GAI96758.1"/>
    </source>
</evidence>
<feature type="non-terminal residue" evidence="1">
    <location>
        <position position="1"/>
    </location>
</feature>
<dbReference type="AlphaFoldDB" id="X1SUX8"/>
<organism evidence="1">
    <name type="scientific">marine sediment metagenome</name>
    <dbReference type="NCBI Taxonomy" id="412755"/>
    <lineage>
        <taxon>unclassified sequences</taxon>
        <taxon>metagenomes</taxon>
        <taxon>ecological metagenomes</taxon>
    </lineage>
</organism>
<gene>
    <name evidence="1" type="ORF">S12H4_33224</name>
</gene>
<dbReference type="EMBL" id="BARW01019564">
    <property type="protein sequence ID" value="GAI96758.1"/>
    <property type="molecule type" value="Genomic_DNA"/>
</dbReference>
<protein>
    <submittedName>
        <fullName evidence="1">Uncharacterized protein</fullName>
    </submittedName>
</protein>
<reference evidence="1" key="1">
    <citation type="journal article" date="2014" name="Front. Microbiol.">
        <title>High frequency of phylogenetically diverse reductive dehalogenase-homologous genes in deep subseafloor sedimentary metagenomes.</title>
        <authorList>
            <person name="Kawai M."/>
            <person name="Futagami T."/>
            <person name="Toyoda A."/>
            <person name="Takaki Y."/>
            <person name="Nishi S."/>
            <person name="Hori S."/>
            <person name="Arai W."/>
            <person name="Tsubouchi T."/>
            <person name="Morono Y."/>
            <person name="Uchiyama I."/>
            <person name="Ito T."/>
            <person name="Fujiyama A."/>
            <person name="Inagaki F."/>
            <person name="Takami H."/>
        </authorList>
    </citation>
    <scope>NUCLEOTIDE SEQUENCE</scope>
    <source>
        <strain evidence="1">Expedition CK06-06</strain>
    </source>
</reference>
<comment type="caution">
    <text evidence="1">The sequence shown here is derived from an EMBL/GenBank/DDBJ whole genome shotgun (WGS) entry which is preliminary data.</text>
</comment>
<accession>X1SUX8</accession>
<name>X1SUX8_9ZZZZ</name>